<evidence type="ECO:0000256" key="7">
    <source>
        <dbReference type="ARBA" id="ARBA00023054"/>
    </source>
</evidence>
<dbReference type="PANTHER" id="PTHR45783">
    <property type="entry name" value="KINESIN LIGHT CHAIN"/>
    <property type="match status" value="1"/>
</dbReference>
<dbReference type="Pfam" id="PF13424">
    <property type="entry name" value="TPR_12"/>
    <property type="match status" value="3"/>
</dbReference>
<keyword evidence="8" id="KW-0505">Motor protein</keyword>
<keyword evidence="7" id="KW-0175">Coiled coil</keyword>
<evidence type="ECO:0000256" key="6">
    <source>
        <dbReference type="ARBA" id="ARBA00022803"/>
    </source>
</evidence>
<comment type="similarity">
    <text evidence="2">Belongs to the kinesin light chain family.</text>
</comment>
<evidence type="ECO:0000313" key="10">
    <source>
        <dbReference type="EMBL" id="UUO17420.1"/>
    </source>
</evidence>
<dbReference type="InterPro" id="IPR002151">
    <property type="entry name" value="Kinesin_light"/>
</dbReference>
<evidence type="ECO:0000313" key="11">
    <source>
        <dbReference type="Proteomes" id="UP001057561"/>
    </source>
</evidence>
<keyword evidence="3" id="KW-0963">Cytoplasm</keyword>
<dbReference type="Pfam" id="PF13176">
    <property type="entry name" value="TPR_7"/>
    <property type="match status" value="1"/>
</dbReference>
<dbReference type="InterPro" id="IPR019734">
    <property type="entry name" value="TPR_rpt"/>
</dbReference>
<sequence length="670" mass="75950">MNTLTNESIINANEQTYMSLLVSIEAGIGMLQIFIAVCDADRQRENIIANYEKELAYTDNIYRVYLDSQEPSLKQAITQQVTLKENAIATVLGAEKLGSFNQDELLKKFFGYLQWTREALRELKMPIILWIPSRIYAQIAKQAPDFWSWRNGVFHFQPEPSLVTGELLINRNSEVILDNQASSIFSPEQLEASLVEAVNQWGVNSSKLETLYSQLGNLYSKRVQSGKSADRERELALAEKYFNRAIVLQTQFQQQDALASSLNDLAGLYESQGRYNDAEPLYLQSLDIWKRQLGDDHPSVATSLNNLALLYRSQGRYNDAEPLYLQSLDIWKRQLGDDHPSVATSLNNLAGLYESQGRYNDAEPLYLQSLDIWKRQLGDDHPDVASSLNNLALLYRSQGRYNDAEPLCLQSLEIWKRQLGDDHPNVATSLNNLAALYISQGRYNDAEPLCLQSLEIWKRQLGDDHPNVATSLNDLALLYRLQGRYNDAEPLCLQSLEIWKRQLGDDHPYVATSLNNLAALYISQGRYNDAEPLCLQSLEIWKRQLGDDHPNVATSLNDLAVLYESQGKYSEAENLAQQALAIYQTRLGNEHPDTQNVAVGVKLFYVMGLLHCNKKTLIDILQKLAQQANFPAFNTETALTLLERIENNPELLSSIRESLQQQTDASDDNT</sequence>
<keyword evidence="4" id="KW-0493">Microtubule</keyword>
<comment type="subcellular location">
    <subcellularLocation>
        <location evidence="1">Cytoplasm</location>
        <location evidence="1">Cytoskeleton</location>
    </subcellularLocation>
</comment>
<dbReference type="PRINTS" id="PR00381">
    <property type="entry name" value="KINESINLIGHT"/>
</dbReference>
<dbReference type="SMART" id="SM00028">
    <property type="entry name" value="TPR"/>
    <property type="match status" value="9"/>
</dbReference>
<dbReference type="Gene3D" id="1.25.40.10">
    <property type="entry name" value="Tetratricopeptide repeat domain"/>
    <property type="match status" value="2"/>
</dbReference>
<evidence type="ECO:0000256" key="9">
    <source>
        <dbReference type="ARBA" id="ARBA00023212"/>
    </source>
</evidence>
<evidence type="ECO:0000256" key="4">
    <source>
        <dbReference type="ARBA" id="ARBA00022701"/>
    </source>
</evidence>
<organism evidence="10 11">
    <name type="scientific">Dolichospermum heterosporum TAC447</name>
    <dbReference type="NCBI Taxonomy" id="747523"/>
    <lineage>
        <taxon>Bacteria</taxon>
        <taxon>Bacillati</taxon>
        <taxon>Cyanobacteriota</taxon>
        <taxon>Cyanophyceae</taxon>
        <taxon>Nostocales</taxon>
        <taxon>Aphanizomenonaceae</taxon>
        <taxon>Dolichospermum</taxon>
        <taxon>Dolichospermum heterosporum</taxon>
    </lineage>
</organism>
<dbReference type="RefSeq" id="WP_257121969.1">
    <property type="nucleotide sequence ID" value="NZ_CP099464.1"/>
</dbReference>
<keyword evidence="6" id="KW-0802">TPR repeat</keyword>
<dbReference type="EMBL" id="CP099464">
    <property type="protein sequence ID" value="UUO17420.1"/>
    <property type="molecule type" value="Genomic_DNA"/>
</dbReference>
<keyword evidence="11" id="KW-1185">Reference proteome</keyword>
<reference evidence="10" key="1">
    <citation type="submission" date="2022-06" db="EMBL/GenBank/DDBJ databases">
        <title>Nostosin G and Spiroidesin B from the Cyanobacterium Dolichospermum sp. NIES-1697.</title>
        <authorList>
            <person name="Phan C.-S."/>
            <person name="Mehjabin J.J."/>
            <person name="Anas A.R.J."/>
            <person name="Hayasaka M."/>
            <person name="Onoki R."/>
            <person name="Wang J."/>
            <person name="Umezawa T."/>
            <person name="Washio K."/>
            <person name="Morikawa M."/>
            <person name="Okino T."/>
        </authorList>
    </citation>
    <scope>NUCLEOTIDE SEQUENCE</scope>
    <source>
        <strain evidence="10">NIES-1697</strain>
    </source>
</reference>
<evidence type="ECO:0000256" key="8">
    <source>
        <dbReference type="ARBA" id="ARBA00023175"/>
    </source>
</evidence>
<evidence type="ECO:0000256" key="3">
    <source>
        <dbReference type="ARBA" id="ARBA00022490"/>
    </source>
</evidence>
<dbReference type="Pfam" id="PF13374">
    <property type="entry name" value="TPR_10"/>
    <property type="match status" value="1"/>
</dbReference>
<gene>
    <name evidence="10" type="ORF">NG743_10780</name>
</gene>
<evidence type="ECO:0000256" key="2">
    <source>
        <dbReference type="ARBA" id="ARBA00009622"/>
    </source>
</evidence>
<name>A0ABY5M1Q1_9CYAN</name>
<dbReference type="InterPro" id="IPR011990">
    <property type="entry name" value="TPR-like_helical_dom_sf"/>
</dbReference>
<keyword evidence="5" id="KW-0677">Repeat</keyword>
<dbReference type="Proteomes" id="UP001057561">
    <property type="component" value="Chromosome"/>
</dbReference>
<evidence type="ECO:0000256" key="5">
    <source>
        <dbReference type="ARBA" id="ARBA00022737"/>
    </source>
</evidence>
<accession>A0ABY5M1Q1</accession>
<dbReference type="PANTHER" id="PTHR45783:SF3">
    <property type="entry name" value="KINESIN LIGHT CHAIN"/>
    <property type="match status" value="1"/>
</dbReference>
<proteinExistence type="inferred from homology"/>
<dbReference type="SUPFAM" id="SSF48452">
    <property type="entry name" value="TPR-like"/>
    <property type="match status" value="3"/>
</dbReference>
<evidence type="ECO:0000256" key="1">
    <source>
        <dbReference type="ARBA" id="ARBA00004245"/>
    </source>
</evidence>
<keyword evidence="9" id="KW-0206">Cytoskeleton</keyword>
<protein>
    <submittedName>
        <fullName evidence="10">Tetratricopeptide repeat protein</fullName>
    </submittedName>
</protein>